<protein>
    <submittedName>
        <fullName evidence="6">TetR/AcrR family transcriptional regulator</fullName>
    </submittedName>
</protein>
<dbReference type="SUPFAM" id="SSF48498">
    <property type="entry name" value="Tetracyclin repressor-like, C-terminal domain"/>
    <property type="match status" value="1"/>
</dbReference>
<evidence type="ECO:0000256" key="1">
    <source>
        <dbReference type="ARBA" id="ARBA00023015"/>
    </source>
</evidence>
<feature type="DNA-binding region" description="H-T-H motif" evidence="4">
    <location>
        <begin position="34"/>
        <end position="53"/>
    </location>
</feature>
<evidence type="ECO:0000313" key="7">
    <source>
        <dbReference type="Proteomes" id="UP001183615"/>
    </source>
</evidence>
<feature type="domain" description="HTH tetR-type" evidence="5">
    <location>
        <begin position="11"/>
        <end position="71"/>
    </location>
</feature>
<dbReference type="PANTHER" id="PTHR47506:SF1">
    <property type="entry name" value="HTH-TYPE TRANSCRIPTIONAL REGULATOR YJDC"/>
    <property type="match status" value="1"/>
</dbReference>
<dbReference type="Gene3D" id="1.10.10.60">
    <property type="entry name" value="Homeodomain-like"/>
    <property type="match status" value="1"/>
</dbReference>
<reference evidence="7" key="1">
    <citation type="submission" date="2023-07" db="EMBL/GenBank/DDBJ databases">
        <title>30 novel species of actinomycetes from the DSMZ collection.</title>
        <authorList>
            <person name="Nouioui I."/>
        </authorList>
    </citation>
    <scope>NUCLEOTIDE SEQUENCE [LARGE SCALE GENOMIC DNA]</scope>
    <source>
        <strain evidence="7">DSM 41886</strain>
    </source>
</reference>
<keyword evidence="2 4" id="KW-0238">DNA-binding</keyword>
<evidence type="ECO:0000256" key="3">
    <source>
        <dbReference type="ARBA" id="ARBA00023163"/>
    </source>
</evidence>
<dbReference type="Gene3D" id="1.10.357.10">
    <property type="entry name" value="Tetracycline Repressor, domain 2"/>
    <property type="match status" value="1"/>
</dbReference>
<dbReference type="Pfam" id="PF00440">
    <property type="entry name" value="TetR_N"/>
    <property type="match status" value="1"/>
</dbReference>
<evidence type="ECO:0000256" key="4">
    <source>
        <dbReference type="PROSITE-ProRule" id="PRU00335"/>
    </source>
</evidence>
<keyword evidence="1" id="KW-0805">Transcription regulation</keyword>
<dbReference type="EMBL" id="JAVREV010000036">
    <property type="protein sequence ID" value="MDT0447372.1"/>
    <property type="molecule type" value="Genomic_DNA"/>
</dbReference>
<dbReference type="Proteomes" id="UP001183615">
    <property type="component" value="Unassembled WGS sequence"/>
</dbReference>
<keyword evidence="7" id="KW-1185">Reference proteome</keyword>
<dbReference type="InterPro" id="IPR001647">
    <property type="entry name" value="HTH_TetR"/>
</dbReference>
<organism evidence="6 7">
    <name type="scientific">Streptomyces johnsoniae</name>
    <dbReference type="NCBI Taxonomy" id="3075532"/>
    <lineage>
        <taxon>Bacteria</taxon>
        <taxon>Bacillati</taxon>
        <taxon>Actinomycetota</taxon>
        <taxon>Actinomycetes</taxon>
        <taxon>Kitasatosporales</taxon>
        <taxon>Streptomycetaceae</taxon>
        <taxon>Streptomyces</taxon>
    </lineage>
</organism>
<dbReference type="PROSITE" id="PS50977">
    <property type="entry name" value="HTH_TETR_2"/>
    <property type="match status" value="1"/>
</dbReference>
<evidence type="ECO:0000256" key="2">
    <source>
        <dbReference type="ARBA" id="ARBA00023125"/>
    </source>
</evidence>
<evidence type="ECO:0000259" key="5">
    <source>
        <dbReference type="PROSITE" id="PS50977"/>
    </source>
</evidence>
<dbReference type="PROSITE" id="PS01081">
    <property type="entry name" value="HTH_TETR_1"/>
    <property type="match status" value="1"/>
</dbReference>
<name>A0ABU2SEH8_9ACTN</name>
<sequence length="199" mass="21389">MAERARGRPRSFDREAALDQATWVFWERGYEATSVAELTRVMGIGAPSLYAAFGDKRALFEEVVERFGERFGLFIDRAVAEEPTASRAMARVLREAAAEYTTPGRPPGCLVASAALNCPVEEVAAGLRARREGNVRAFERIIRQDIAAGLLPAETDAAGLARFVGAVLQGMSQQARDGVGRAALEAVAEAALRAWPAAP</sequence>
<keyword evidence="3" id="KW-0804">Transcription</keyword>
<proteinExistence type="predicted"/>
<evidence type="ECO:0000313" key="6">
    <source>
        <dbReference type="EMBL" id="MDT0447372.1"/>
    </source>
</evidence>
<dbReference type="InterPro" id="IPR009057">
    <property type="entry name" value="Homeodomain-like_sf"/>
</dbReference>
<dbReference type="InterPro" id="IPR023772">
    <property type="entry name" value="DNA-bd_HTH_TetR-type_CS"/>
</dbReference>
<dbReference type="PANTHER" id="PTHR47506">
    <property type="entry name" value="TRANSCRIPTIONAL REGULATORY PROTEIN"/>
    <property type="match status" value="1"/>
</dbReference>
<accession>A0ABU2SEH8</accession>
<comment type="caution">
    <text evidence="6">The sequence shown here is derived from an EMBL/GenBank/DDBJ whole genome shotgun (WGS) entry which is preliminary data.</text>
</comment>
<dbReference type="SUPFAM" id="SSF46689">
    <property type="entry name" value="Homeodomain-like"/>
    <property type="match status" value="1"/>
</dbReference>
<dbReference type="RefSeq" id="WP_311621485.1">
    <property type="nucleotide sequence ID" value="NZ_JAVREV010000036.1"/>
</dbReference>
<dbReference type="InterPro" id="IPR036271">
    <property type="entry name" value="Tet_transcr_reg_TetR-rel_C_sf"/>
</dbReference>
<gene>
    <name evidence="6" type="ORF">RM779_32965</name>
</gene>